<dbReference type="SUPFAM" id="SSF52218">
    <property type="entry name" value="Flavoproteins"/>
    <property type="match status" value="1"/>
</dbReference>
<dbReference type="Proteomes" id="UP000286715">
    <property type="component" value="Unassembled WGS sequence"/>
</dbReference>
<reference evidence="2 3" key="1">
    <citation type="submission" date="2018-11" db="EMBL/GenBank/DDBJ databases">
        <title>Schleiferia aggregans sp. nov., a moderately thermophilic heterotrophic bacterium isolated from microbial mats at a terrestrial hot spring.</title>
        <authorList>
            <person name="Iino T."/>
            <person name="Ohkuma M."/>
            <person name="Haruta S."/>
        </authorList>
    </citation>
    <scope>NUCLEOTIDE SEQUENCE [LARGE SCALE GENOMIC DNA]</scope>
    <source>
        <strain evidence="2 3">LA</strain>
    </source>
</reference>
<dbReference type="RefSeq" id="WP_124396643.1">
    <property type="nucleotide sequence ID" value="NZ_BHZE01000001.1"/>
</dbReference>
<dbReference type="OrthoDB" id="9812295at2"/>
<dbReference type="InterPro" id="IPR050712">
    <property type="entry name" value="NAD(P)H-dep_reductase"/>
</dbReference>
<evidence type="ECO:0000313" key="3">
    <source>
        <dbReference type="Proteomes" id="UP000286715"/>
    </source>
</evidence>
<gene>
    <name evidence="2" type="ORF">JCM31826_00450</name>
</gene>
<dbReference type="Pfam" id="PF03358">
    <property type="entry name" value="FMN_red"/>
    <property type="match status" value="1"/>
</dbReference>
<proteinExistence type="predicted"/>
<organism evidence="2 3">
    <name type="scientific">Thermaurantimonas aggregans</name>
    <dbReference type="NCBI Taxonomy" id="2173829"/>
    <lineage>
        <taxon>Bacteria</taxon>
        <taxon>Pseudomonadati</taxon>
        <taxon>Bacteroidota</taxon>
        <taxon>Flavobacteriia</taxon>
        <taxon>Flavobacteriales</taxon>
        <taxon>Schleiferiaceae</taxon>
        <taxon>Thermaurantimonas</taxon>
    </lineage>
</organism>
<keyword evidence="3" id="KW-1185">Reference proteome</keyword>
<dbReference type="PANTHER" id="PTHR30543">
    <property type="entry name" value="CHROMATE REDUCTASE"/>
    <property type="match status" value="1"/>
</dbReference>
<dbReference type="GO" id="GO:0005829">
    <property type="term" value="C:cytosol"/>
    <property type="evidence" value="ECO:0007669"/>
    <property type="project" value="TreeGrafter"/>
</dbReference>
<evidence type="ECO:0000313" key="2">
    <source>
        <dbReference type="EMBL" id="GCD76563.1"/>
    </source>
</evidence>
<dbReference type="InterPro" id="IPR005025">
    <property type="entry name" value="FMN_Rdtase-like_dom"/>
</dbReference>
<dbReference type="AlphaFoldDB" id="A0A401XHT1"/>
<comment type="caution">
    <text evidence="2">The sequence shown here is derived from an EMBL/GenBank/DDBJ whole genome shotgun (WGS) entry which is preliminary data.</text>
</comment>
<dbReference type="PANTHER" id="PTHR30543:SF21">
    <property type="entry name" value="NAD(P)H-DEPENDENT FMN REDUCTASE LOT6"/>
    <property type="match status" value="1"/>
</dbReference>
<dbReference type="InterPro" id="IPR029039">
    <property type="entry name" value="Flavoprotein-like_sf"/>
</dbReference>
<sequence>MKITILSGATRESSHSTSIAKRLEKKFYEIQEDLDIVLIDNRKLRLPVYDNFENLTNEEKDRLDAISGTFFSSDALIIVSPEYNGGMAGGLKNTLDYFRKEYEWRPMGLVSVTSGTLGGQNAMNQMAAFASYVGACLAPTRLMVSQVQEVVNHPHSAESVRFEKNAEKFCSDLLRFAQIIKNGMLNYSLVK</sequence>
<dbReference type="GO" id="GO:0010181">
    <property type="term" value="F:FMN binding"/>
    <property type="evidence" value="ECO:0007669"/>
    <property type="project" value="TreeGrafter"/>
</dbReference>
<feature type="domain" description="NADPH-dependent FMN reductase-like" evidence="1">
    <location>
        <begin position="1"/>
        <end position="147"/>
    </location>
</feature>
<name>A0A401XHT1_9FLAO</name>
<protein>
    <recommendedName>
        <fullName evidence="1">NADPH-dependent FMN reductase-like domain-containing protein</fullName>
    </recommendedName>
</protein>
<dbReference type="Gene3D" id="3.40.50.360">
    <property type="match status" value="1"/>
</dbReference>
<dbReference type="EMBL" id="BHZE01000001">
    <property type="protein sequence ID" value="GCD76563.1"/>
    <property type="molecule type" value="Genomic_DNA"/>
</dbReference>
<accession>A0A401XHT1</accession>
<dbReference type="GO" id="GO:0016491">
    <property type="term" value="F:oxidoreductase activity"/>
    <property type="evidence" value="ECO:0007669"/>
    <property type="project" value="InterPro"/>
</dbReference>
<evidence type="ECO:0000259" key="1">
    <source>
        <dbReference type="Pfam" id="PF03358"/>
    </source>
</evidence>